<keyword evidence="7" id="KW-0539">Nucleus</keyword>
<evidence type="ECO:0000256" key="6">
    <source>
        <dbReference type="ARBA" id="ARBA00023125"/>
    </source>
</evidence>
<dbReference type="PROSITE" id="PS00028">
    <property type="entry name" value="ZINC_FINGER_C2H2_1"/>
    <property type="match status" value="2"/>
</dbReference>
<keyword evidence="5" id="KW-0862">Zinc</keyword>
<dbReference type="PANTHER" id="PTHR24394">
    <property type="entry name" value="ZINC FINGER PROTEIN"/>
    <property type="match status" value="1"/>
</dbReference>
<dbReference type="Ensembl" id="ENSCVAT00000005774.1">
    <property type="protein sequence ID" value="ENSCVAP00000005982.1"/>
    <property type="gene ID" value="ENSCVAG00000007472.1"/>
</dbReference>
<evidence type="ECO:0000256" key="7">
    <source>
        <dbReference type="ARBA" id="ARBA00023242"/>
    </source>
</evidence>
<evidence type="ECO:0000313" key="10">
    <source>
        <dbReference type="Ensembl" id="ENSCVAP00000005982.1"/>
    </source>
</evidence>
<keyword evidence="11" id="KW-1185">Reference proteome</keyword>
<dbReference type="GO" id="GO:0000981">
    <property type="term" value="F:DNA-binding transcription factor activity, RNA polymerase II-specific"/>
    <property type="evidence" value="ECO:0007669"/>
    <property type="project" value="TreeGrafter"/>
</dbReference>
<organism evidence="10 11">
    <name type="scientific">Cyprinodon variegatus</name>
    <name type="common">Sheepshead minnow</name>
    <dbReference type="NCBI Taxonomy" id="28743"/>
    <lineage>
        <taxon>Eukaryota</taxon>
        <taxon>Metazoa</taxon>
        <taxon>Chordata</taxon>
        <taxon>Craniata</taxon>
        <taxon>Vertebrata</taxon>
        <taxon>Euteleostomi</taxon>
        <taxon>Actinopterygii</taxon>
        <taxon>Neopterygii</taxon>
        <taxon>Teleostei</taxon>
        <taxon>Neoteleostei</taxon>
        <taxon>Acanthomorphata</taxon>
        <taxon>Ovalentaria</taxon>
        <taxon>Atherinomorphae</taxon>
        <taxon>Cyprinodontiformes</taxon>
        <taxon>Cyprinodontidae</taxon>
        <taxon>Cyprinodon</taxon>
    </lineage>
</organism>
<dbReference type="GO" id="GO:0005634">
    <property type="term" value="C:nucleus"/>
    <property type="evidence" value="ECO:0007669"/>
    <property type="project" value="UniProtKB-SubCell"/>
</dbReference>
<accession>A0A3Q2CL34</accession>
<dbReference type="GO" id="GO:0003677">
    <property type="term" value="F:DNA binding"/>
    <property type="evidence" value="ECO:0007669"/>
    <property type="project" value="UniProtKB-KW"/>
</dbReference>
<dbReference type="PROSITE" id="PS50157">
    <property type="entry name" value="ZINC_FINGER_C2H2_2"/>
    <property type="match status" value="2"/>
</dbReference>
<name>A0A3Q2CL34_CYPVA</name>
<feature type="domain" description="C2H2-type" evidence="9">
    <location>
        <begin position="6"/>
        <end position="33"/>
    </location>
</feature>
<protein>
    <submittedName>
        <fullName evidence="10">Zinc finger protein OZF-like</fullName>
    </submittedName>
</protein>
<keyword evidence="2" id="KW-0479">Metal-binding</keyword>
<dbReference type="PANTHER" id="PTHR24394:SF29">
    <property type="entry name" value="MYONEURIN"/>
    <property type="match status" value="1"/>
</dbReference>
<keyword evidence="4 8" id="KW-0863">Zinc-finger</keyword>
<dbReference type="AlphaFoldDB" id="A0A3Q2CL34"/>
<dbReference type="Proteomes" id="UP000265020">
    <property type="component" value="Unassembled WGS sequence"/>
</dbReference>
<evidence type="ECO:0000256" key="4">
    <source>
        <dbReference type="ARBA" id="ARBA00022771"/>
    </source>
</evidence>
<evidence type="ECO:0000256" key="1">
    <source>
        <dbReference type="ARBA" id="ARBA00004123"/>
    </source>
</evidence>
<dbReference type="FunFam" id="3.30.160.60:FF:000557">
    <property type="entry name" value="zinc finger and SCAN domain-containing protein 29"/>
    <property type="match status" value="1"/>
</dbReference>
<dbReference type="InterPro" id="IPR036236">
    <property type="entry name" value="Znf_C2H2_sf"/>
</dbReference>
<proteinExistence type="predicted"/>
<evidence type="ECO:0000256" key="8">
    <source>
        <dbReference type="PROSITE-ProRule" id="PRU00042"/>
    </source>
</evidence>
<reference evidence="10" key="1">
    <citation type="submission" date="2025-08" db="UniProtKB">
        <authorList>
            <consortium name="Ensembl"/>
        </authorList>
    </citation>
    <scope>IDENTIFICATION</scope>
</reference>
<evidence type="ECO:0000313" key="11">
    <source>
        <dbReference type="Proteomes" id="UP000265020"/>
    </source>
</evidence>
<dbReference type="FunFam" id="3.30.160.60:FF:001450">
    <property type="entry name" value="zinc finger protein 774"/>
    <property type="match status" value="1"/>
</dbReference>
<dbReference type="Pfam" id="PF00096">
    <property type="entry name" value="zf-C2H2"/>
    <property type="match status" value="2"/>
</dbReference>
<dbReference type="SUPFAM" id="SSF57667">
    <property type="entry name" value="beta-beta-alpha zinc fingers"/>
    <property type="match status" value="1"/>
</dbReference>
<comment type="subcellular location">
    <subcellularLocation>
        <location evidence="1">Nucleus</location>
    </subcellularLocation>
</comment>
<evidence type="ECO:0000256" key="3">
    <source>
        <dbReference type="ARBA" id="ARBA00022737"/>
    </source>
</evidence>
<evidence type="ECO:0000256" key="2">
    <source>
        <dbReference type="ARBA" id="ARBA00022723"/>
    </source>
</evidence>
<keyword evidence="3" id="KW-0677">Repeat</keyword>
<reference evidence="10" key="2">
    <citation type="submission" date="2025-09" db="UniProtKB">
        <authorList>
            <consortium name="Ensembl"/>
        </authorList>
    </citation>
    <scope>IDENTIFICATION</scope>
</reference>
<keyword evidence="6" id="KW-0238">DNA-binding</keyword>
<sequence length="92" mass="10415">MTKNCFICDDCGKTFKKKHYLNEHIRSHTGERPFGCDVCGQRFSLKRTLSDHLRIHTGEKPFGCDIHTGQKAFPTYTSVSFNTDCIPACTAN</sequence>
<evidence type="ECO:0000256" key="5">
    <source>
        <dbReference type="ARBA" id="ARBA00022833"/>
    </source>
</evidence>
<dbReference type="GeneTree" id="ENSGT00950000182774"/>
<dbReference type="InterPro" id="IPR013087">
    <property type="entry name" value="Znf_C2H2_type"/>
</dbReference>
<dbReference type="Gene3D" id="3.30.160.60">
    <property type="entry name" value="Classic Zinc Finger"/>
    <property type="match status" value="3"/>
</dbReference>
<dbReference type="SMART" id="SM00355">
    <property type="entry name" value="ZnF_C2H2"/>
    <property type="match status" value="2"/>
</dbReference>
<evidence type="ECO:0000259" key="9">
    <source>
        <dbReference type="PROSITE" id="PS50157"/>
    </source>
</evidence>
<feature type="domain" description="C2H2-type" evidence="9">
    <location>
        <begin position="34"/>
        <end position="61"/>
    </location>
</feature>
<dbReference type="GO" id="GO:0008270">
    <property type="term" value="F:zinc ion binding"/>
    <property type="evidence" value="ECO:0007669"/>
    <property type="project" value="UniProtKB-KW"/>
</dbReference>